<proteinExistence type="predicted"/>
<accession>A0AAV4C8L4</accession>
<comment type="caution">
    <text evidence="1">The sequence shown here is derived from an EMBL/GenBank/DDBJ whole genome shotgun (WGS) entry which is preliminary data.</text>
</comment>
<reference evidence="1 2" key="1">
    <citation type="journal article" date="2021" name="Elife">
        <title>Chloroplast acquisition without the gene transfer in kleptoplastic sea slugs, Plakobranchus ocellatus.</title>
        <authorList>
            <person name="Maeda T."/>
            <person name="Takahashi S."/>
            <person name="Yoshida T."/>
            <person name="Shimamura S."/>
            <person name="Takaki Y."/>
            <person name="Nagai Y."/>
            <person name="Toyoda A."/>
            <person name="Suzuki Y."/>
            <person name="Arimoto A."/>
            <person name="Ishii H."/>
            <person name="Satoh N."/>
            <person name="Nishiyama T."/>
            <person name="Hasebe M."/>
            <person name="Maruyama T."/>
            <person name="Minagawa J."/>
            <person name="Obokata J."/>
            <person name="Shigenobu S."/>
        </authorList>
    </citation>
    <scope>NUCLEOTIDE SEQUENCE [LARGE SCALE GENOMIC DNA]</scope>
</reference>
<evidence type="ECO:0000313" key="2">
    <source>
        <dbReference type="Proteomes" id="UP000735302"/>
    </source>
</evidence>
<gene>
    <name evidence="1" type="ORF">PoB_005815100</name>
</gene>
<dbReference type="EMBL" id="BLXT01006411">
    <property type="protein sequence ID" value="GFO31646.1"/>
    <property type="molecule type" value="Genomic_DNA"/>
</dbReference>
<protein>
    <submittedName>
        <fullName evidence="1">Uncharacterized protein</fullName>
    </submittedName>
</protein>
<dbReference type="AlphaFoldDB" id="A0AAV4C8L4"/>
<evidence type="ECO:0000313" key="1">
    <source>
        <dbReference type="EMBL" id="GFO31646.1"/>
    </source>
</evidence>
<name>A0AAV4C8L4_9GAST</name>
<sequence>MVATAHTSSYSAQKSCLIMSVFTYRLNAFYVWVFVCYRNPTRSEVICWTSCRGACPVPGLRLQQSGLCQFSGSIQQNTAFLLSPVGSLGLGQLERVE</sequence>
<organism evidence="1 2">
    <name type="scientific">Plakobranchus ocellatus</name>
    <dbReference type="NCBI Taxonomy" id="259542"/>
    <lineage>
        <taxon>Eukaryota</taxon>
        <taxon>Metazoa</taxon>
        <taxon>Spiralia</taxon>
        <taxon>Lophotrochozoa</taxon>
        <taxon>Mollusca</taxon>
        <taxon>Gastropoda</taxon>
        <taxon>Heterobranchia</taxon>
        <taxon>Euthyneura</taxon>
        <taxon>Panpulmonata</taxon>
        <taxon>Sacoglossa</taxon>
        <taxon>Placobranchoidea</taxon>
        <taxon>Plakobranchidae</taxon>
        <taxon>Plakobranchus</taxon>
    </lineage>
</organism>
<dbReference type="Proteomes" id="UP000735302">
    <property type="component" value="Unassembled WGS sequence"/>
</dbReference>
<keyword evidence="2" id="KW-1185">Reference proteome</keyword>